<evidence type="ECO:0000256" key="5">
    <source>
        <dbReference type="HAMAP-Rule" id="MF_00527"/>
    </source>
</evidence>
<proteinExistence type="inferred from homology"/>
<evidence type="ECO:0000256" key="4">
    <source>
        <dbReference type="ARBA" id="ARBA00023204"/>
    </source>
</evidence>
<gene>
    <name evidence="6" type="ORF">JCM31185_14660</name>
</gene>
<dbReference type="Gene3D" id="3.10.300.10">
    <property type="entry name" value="Methylpurine-DNA glycosylase (MPG)"/>
    <property type="match status" value="1"/>
</dbReference>
<dbReference type="NCBIfam" id="TIGR00567">
    <property type="entry name" value="3mg"/>
    <property type="match status" value="1"/>
</dbReference>
<comment type="similarity">
    <text evidence="1 5">Belongs to the DNA glycosylase MPG family.</text>
</comment>
<dbReference type="RefSeq" id="WP_407884104.1">
    <property type="nucleotide sequence ID" value="NZ_BQXO01000004.1"/>
</dbReference>
<evidence type="ECO:0000256" key="1">
    <source>
        <dbReference type="ARBA" id="ARBA00009232"/>
    </source>
</evidence>
<protein>
    <recommendedName>
        <fullName evidence="5">Putative 3-methyladenine DNA glycosylase</fullName>
        <ecNumber evidence="5">3.2.2.-</ecNumber>
    </recommendedName>
</protein>
<keyword evidence="2 5" id="KW-0227">DNA damage</keyword>
<keyword evidence="7" id="KW-1185">Reference proteome</keyword>
<dbReference type="EMBL" id="BQXO01000004">
    <property type="protein sequence ID" value="GKT06179.1"/>
    <property type="molecule type" value="Genomic_DNA"/>
</dbReference>
<evidence type="ECO:0000313" key="7">
    <source>
        <dbReference type="Proteomes" id="UP001628078"/>
    </source>
</evidence>
<organism evidence="6 7">
    <name type="scientific">Furfurilactobacillus curtus</name>
    <dbReference type="NCBI Taxonomy" id="1746200"/>
    <lineage>
        <taxon>Bacteria</taxon>
        <taxon>Bacillati</taxon>
        <taxon>Bacillota</taxon>
        <taxon>Bacilli</taxon>
        <taxon>Lactobacillales</taxon>
        <taxon>Lactobacillaceae</taxon>
        <taxon>Furfurilactobacillus</taxon>
    </lineage>
</organism>
<dbReference type="PANTHER" id="PTHR10429:SF0">
    <property type="entry name" value="DNA-3-METHYLADENINE GLYCOSYLASE"/>
    <property type="match status" value="1"/>
</dbReference>
<dbReference type="InterPro" id="IPR036995">
    <property type="entry name" value="MPG_sf"/>
</dbReference>
<evidence type="ECO:0000256" key="3">
    <source>
        <dbReference type="ARBA" id="ARBA00022801"/>
    </source>
</evidence>
<dbReference type="InterPro" id="IPR003180">
    <property type="entry name" value="MPG"/>
</dbReference>
<dbReference type="EC" id="3.2.2.-" evidence="5"/>
<sequence length="206" mass="22672">MPLTAAFFSGRPTDQIVKALLGTELIFRSQDGNVGGLIVEAEAYLGDEDTAAHAFGHRQTQANRALFGAPGTLYFYRMRGLILMNLICQPAGVPQGILIRALQPTLGVDLMMQNRTKIGVELTNGPAKLTAALGITDLRWNELALPATPFLLQPRKKPVAIAQSPRIGVSQGSWHDRELRFFVAGNPYLSKSRKRDQDWTTMGWQV</sequence>
<accession>A0ABQ5JRZ2</accession>
<name>A0ABQ5JRZ2_9LACO</name>
<dbReference type="InterPro" id="IPR011034">
    <property type="entry name" value="Formyl_transferase-like_C_sf"/>
</dbReference>
<dbReference type="HAMAP" id="MF_00527">
    <property type="entry name" value="3MGH"/>
    <property type="match status" value="1"/>
</dbReference>
<keyword evidence="4 5" id="KW-0234">DNA repair</keyword>
<dbReference type="PANTHER" id="PTHR10429">
    <property type="entry name" value="DNA-3-METHYLADENINE GLYCOSYLASE"/>
    <property type="match status" value="1"/>
</dbReference>
<dbReference type="CDD" id="cd00540">
    <property type="entry name" value="AAG"/>
    <property type="match status" value="1"/>
</dbReference>
<dbReference type="Pfam" id="PF02245">
    <property type="entry name" value="Pur_DNA_glyco"/>
    <property type="match status" value="1"/>
</dbReference>
<dbReference type="Proteomes" id="UP001628078">
    <property type="component" value="Unassembled WGS sequence"/>
</dbReference>
<evidence type="ECO:0000313" key="6">
    <source>
        <dbReference type="EMBL" id="GKT06179.1"/>
    </source>
</evidence>
<reference evidence="6 7" key="1">
    <citation type="submission" date="2022-03" db="EMBL/GenBank/DDBJ databases">
        <title>Draft genome sequence of Furfurilactobacillus curtus JCM 31185.</title>
        <authorList>
            <person name="Suzuki S."/>
            <person name="Endo A."/>
            <person name="Kajikawa A."/>
        </authorList>
    </citation>
    <scope>NUCLEOTIDE SEQUENCE [LARGE SCALE GENOMIC DNA]</scope>
    <source>
        <strain evidence="6 7">JCM 31185</strain>
    </source>
</reference>
<comment type="caution">
    <text evidence="6">The sequence shown here is derived from an EMBL/GenBank/DDBJ whole genome shotgun (WGS) entry which is preliminary data.</text>
</comment>
<evidence type="ECO:0000256" key="2">
    <source>
        <dbReference type="ARBA" id="ARBA00022763"/>
    </source>
</evidence>
<keyword evidence="3 5" id="KW-0378">Hydrolase</keyword>
<dbReference type="SUPFAM" id="SSF50486">
    <property type="entry name" value="FMT C-terminal domain-like"/>
    <property type="match status" value="1"/>
</dbReference>